<dbReference type="EMBL" id="BKAL01000023">
    <property type="protein sequence ID" value="GEP71112.1"/>
    <property type="molecule type" value="Genomic_DNA"/>
</dbReference>
<dbReference type="AlphaFoldDB" id="A0A512PIY6"/>
<accession>A0A512PIY6</accession>
<gene>
    <name evidence="1" type="ORF">CSO01_38270</name>
</gene>
<name>A0A512PIY6_9CELL</name>
<comment type="caution">
    <text evidence="1">The sequence shown here is derived from an EMBL/GenBank/DDBJ whole genome shotgun (WGS) entry which is preliminary data.</text>
</comment>
<evidence type="ECO:0000313" key="1">
    <source>
        <dbReference type="EMBL" id="GEP71112.1"/>
    </source>
</evidence>
<organism evidence="1 2">
    <name type="scientific">Cellulomonas soli</name>
    <dbReference type="NCBI Taxonomy" id="931535"/>
    <lineage>
        <taxon>Bacteria</taxon>
        <taxon>Bacillati</taxon>
        <taxon>Actinomycetota</taxon>
        <taxon>Actinomycetes</taxon>
        <taxon>Micrococcales</taxon>
        <taxon>Cellulomonadaceae</taxon>
        <taxon>Cellulomonas</taxon>
    </lineage>
</organism>
<dbReference type="InterPro" id="IPR036170">
    <property type="entry name" value="YezG-like_sf"/>
</dbReference>
<dbReference type="Proteomes" id="UP000321798">
    <property type="component" value="Unassembled WGS sequence"/>
</dbReference>
<dbReference type="RefSeq" id="WP_146954878.1">
    <property type="nucleotide sequence ID" value="NZ_BAABBJ010000017.1"/>
</dbReference>
<proteinExistence type="predicted"/>
<protein>
    <submittedName>
        <fullName evidence="1">Uncharacterized protein</fullName>
    </submittedName>
</protein>
<keyword evidence="2" id="KW-1185">Reference proteome</keyword>
<evidence type="ECO:0000313" key="2">
    <source>
        <dbReference type="Proteomes" id="UP000321798"/>
    </source>
</evidence>
<dbReference type="SUPFAM" id="SSF160424">
    <property type="entry name" value="BH3703-like"/>
    <property type="match status" value="1"/>
</dbReference>
<reference evidence="1 2" key="1">
    <citation type="submission" date="2019-07" db="EMBL/GenBank/DDBJ databases">
        <title>Whole genome shotgun sequence of Cellulomonas soli NBRC 109434.</title>
        <authorList>
            <person name="Hosoyama A."/>
            <person name="Uohara A."/>
            <person name="Ohji S."/>
            <person name="Ichikawa N."/>
        </authorList>
    </citation>
    <scope>NUCLEOTIDE SEQUENCE [LARGE SCALE GENOMIC DNA]</scope>
    <source>
        <strain evidence="1 2">NBRC 109434</strain>
    </source>
</reference>
<sequence length="279" mass="29986">MAQVPLAPEQQQLLGQLLSSIAPHGWSDVSLTISIVGGEVHSSVVAHLGDGSEVPTVGRKTIELVDVFLAAHEQAYVPGAGSWLTARAVVLAVGRITVDFDYDHEPPFEFAPASWEVELAKRPRAAQVTPAWLAAKAVPTDDWLGVRWQMSFTVDGGPAPRPLDATTTPQGHLWLGEMVKRLTAAGVQVRLGADEGEDADGRPSIYEELRITIGEGYMSLACFAHELSWIADVFPDQCDETTAIDIVHTVITVVNEVTGCVLFAPGVLSYERRILGLSG</sequence>
<dbReference type="OrthoDB" id="6957847at2"/>